<keyword evidence="3 6" id="KW-0812">Transmembrane</keyword>
<reference evidence="7 8" key="1">
    <citation type="submission" date="2020-04" db="EMBL/GenBank/DDBJ databases">
        <authorList>
            <consortium name="Desulfovibrio sp. FSS-1 genome sequencing consortium"/>
            <person name="Shimoshige H."/>
            <person name="Kobayashi H."/>
            <person name="Maekawa T."/>
        </authorList>
    </citation>
    <scope>NUCLEOTIDE SEQUENCE [LARGE SCALE GENOMIC DNA]</scope>
    <source>
        <strain evidence="7 8">SIID29052-01</strain>
    </source>
</reference>
<dbReference type="GO" id="GO:0015171">
    <property type="term" value="F:amino acid transmembrane transporter activity"/>
    <property type="evidence" value="ECO:0007669"/>
    <property type="project" value="TreeGrafter"/>
</dbReference>
<evidence type="ECO:0000313" key="8">
    <source>
        <dbReference type="Proteomes" id="UP000494245"/>
    </source>
</evidence>
<dbReference type="PIRSF" id="PIRSF006324">
    <property type="entry name" value="LeuE"/>
    <property type="match status" value="1"/>
</dbReference>
<dbReference type="RefSeq" id="WP_173082055.1">
    <property type="nucleotide sequence ID" value="NZ_BLTE01000003.1"/>
</dbReference>
<dbReference type="Proteomes" id="UP000494245">
    <property type="component" value="Unassembled WGS sequence"/>
</dbReference>
<dbReference type="PANTHER" id="PTHR30086">
    <property type="entry name" value="ARGININE EXPORTER PROTEIN ARGO"/>
    <property type="match status" value="1"/>
</dbReference>
<dbReference type="GO" id="GO:0005886">
    <property type="term" value="C:plasma membrane"/>
    <property type="evidence" value="ECO:0007669"/>
    <property type="project" value="UniProtKB-SubCell"/>
</dbReference>
<keyword evidence="5 6" id="KW-0472">Membrane</keyword>
<comment type="caution">
    <text evidence="7">The sequence shown here is derived from an EMBL/GenBank/DDBJ whole genome shotgun (WGS) entry which is preliminary data.</text>
</comment>
<dbReference type="InterPro" id="IPR001123">
    <property type="entry name" value="LeuE-type"/>
</dbReference>
<sequence>MLGIHDFWLFVASGILMNIAPGPDNLYVAGRAASHGFRAGALAAFGIASGCVVHILAAALGLSAVMAASSTAFTVVKLAGAAYLVWSGLSLLLARGGGEARSVAHEDLARRKVFTQGFLTNVLNPKVALFFLAFLPQFIDQSAPGKALAFLALGFVFNLTGTAWMLCLAWSSAKAASLVRGNGRTGAWLGRATGALFVGLGVRLALSDAR</sequence>
<evidence type="ECO:0000256" key="6">
    <source>
        <dbReference type="SAM" id="Phobius"/>
    </source>
</evidence>
<proteinExistence type="predicted"/>
<dbReference type="Pfam" id="PF01810">
    <property type="entry name" value="LysE"/>
    <property type="match status" value="1"/>
</dbReference>
<name>A0A6V8LKM0_9BACT</name>
<evidence type="ECO:0000256" key="5">
    <source>
        <dbReference type="ARBA" id="ARBA00023136"/>
    </source>
</evidence>
<keyword evidence="8" id="KW-1185">Reference proteome</keyword>
<dbReference type="EMBL" id="BLTE01000003">
    <property type="protein sequence ID" value="GFK93242.1"/>
    <property type="molecule type" value="Genomic_DNA"/>
</dbReference>
<dbReference type="PANTHER" id="PTHR30086:SF20">
    <property type="entry name" value="ARGININE EXPORTER PROTEIN ARGO-RELATED"/>
    <property type="match status" value="1"/>
</dbReference>
<evidence type="ECO:0000256" key="1">
    <source>
        <dbReference type="ARBA" id="ARBA00004651"/>
    </source>
</evidence>
<evidence type="ECO:0000256" key="2">
    <source>
        <dbReference type="ARBA" id="ARBA00022475"/>
    </source>
</evidence>
<feature type="transmembrane region" description="Helical" evidence="6">
    <location>
        <begin position="7"/>
        <end position="23"/>
    </location>
</feature>
<feature type="transmembrane region" description="Helical" evidence="6">
    <location>
        <begin position="114"/>
        <end position="135"/>
    </location>
</feature>
<feature type="transmembrane region" description="Helical" evidence="6">
    <location>
        <begin position="147"/>
        <end position="173"/>
    </location>
</feature>
<protein>
    <submittedName>
        <fullName evidence="7">Leucine efflux protein</fullName>
    </submittedName>
</protein>
<feature type="transmembrane region" description="Helical" evidence="6">
    <location>
        <begin position="43"/>
        <end position="68"/>
    </location>
</feature>
<feature type="transmembrane region" description="Helical" evidence="6">
    <location>
        <begin position="185"/>
        <end position="206"/>
    </location>
</feature>
<dbReference type="AlphaFoldDB" id="A0A6V8LKM0"/>
<accession>A0A6V8LKM0</accession>
<comment type="subcellular location">
    <subcellularLocation>
        <location evidence="1">Cell membrane</location>
        <topology evidence="1">Multi-pass membrane protein</topology>
    </subcellularLocation>
</comment>
<evidence type="ECO:0000256" key="4">
    <source>
        <dbReference type="ARBA" id="ARBA00022989"/>
    </source>
</evidence>
<evidence type="ECO:0000256" key="3">
    <source>
        <dbReference type="ARBA" id="ARBA00022692"/>
    </source>
</evidence>
<organism evidence="7 8">
    <name type="scientific">Fundidesulfovibrio magnetotacticus</name>
    <dbReference type="NCBI Taxonomy" id="2730080"/>
    <lineage>
        <taxon>Bacteria</taxon>
        <taxon>Pseudomonadati</taxon>
        <taxon>Thermodesulfobacteriota</taxon>
        <taxon>Desulfovibrionia</taxon>
        <taxon>Desulfovibrionales</taxon>
        <taxon>Desulfovibrionaceae</taxon>
        <taxon>Fundidesulfovibrio</taxon>
    </lineage>
</organism>
<keyword evidence="4 6" id="KW-1133">Transmembrane helix</keyword>
<reference evidence="7 8" key="2">
    <citation type="submission" date="2020-05" db="EMBL/GenBank/DDBJ databases">
        <title>Draft genome sequence of Desulfovibrio sp. strainFSS-1.</title>
        <authorList>
            <person name="Shimoshige H."/>
            <person name="Kobayashi H."/>
            <person name="Maekawa T."/>
        </authorList>
    </citation>
    <scope>NUCLEOTIDE SEQUENCE [LARGE SCALE GENOMIC DNA]</scope>
    <source>
        <strain evidence="7 8">SIID29052-01</strain>
    </source>
</reference>
<gene>
    <name evidence="7" type="primary">leuE</name>
    <name evidence="7" type="ORF">NNJEOMEG_01073</name>
</gene>
<keyword evidence="2" id="KW-1003">Cell membrane</keyword>
<evidence type="ECO:0000313" key="7">
    <source>
        <dbReference type="EMBL" id="GFK93242.1"/>
    </source>
</evidence>
<feature type="transmembrane region" description="Helical" evidence="6">
    <location>
        <begin position="75"/>
        <end position="94"/>
    </location>
</feature>